<evidence type="ECO:0000313" key="1">
    <source>
        <dbReference type="EMBL" id="KAI4321416.1"/>
    </source>
</evidence>
<organism evidence="1 2">
    <name type="scientific">Melastoma candidum</name>
    <dbReference type="NCBI Taxonomy" id="119954"/>
    <lineage>
        <taxon>Eukaryota</taxon>
        <taxon>Viridiplantae</taxon>
        <taxon>Streptophyta</taxon>
        <taxon>Embryophyta</taxon>
        <taxon>Tracheophyta</taxon>
        <taxon>Spermatophyta</taxon>
        <taxon>Magnoliopsida</taxon>
        <taxon>eudicotyledons</taxon>
        <taxon>Gunneridae</taxon>
        <taxon>Pentapetalae</taxon>
        <taxon>rosids</taxon>
        <taxon>malvids</taxon>
        <taxon>Myrtales</taxon>
        <taxon>Melastomataceae</taxon>
        <taxon>Melastomatoideae</taxon>
        <taxon>Melastomateae</taxon>
        <taxon>Melastoma</taxon>
    </lineage>
</organism>
<protein>
    <submittedName>
        <fullName evidence="1">Uncharacterized protein</fullName>
    </submittedName>
</protein>
<sequence>MSLSIPTTSAVPTSCFAGKDARRRHHRVALSNVATLAGQALIATGYFKARTSVKSRGLVVRSSVDPGPHLPSDPSGSWKMWLFRVIVTVVLPFFSSKWGPLLKIKNEVEEVVKEAELVTETIEKVADGVEKVAEGIEEHLPAGGKLRDAVEAVDKVAKVAAKDAELVGDVINKVEEVEKDVDSFVEANDYHKPGDAPGGSS</sequence>
<keyword evidence="2" id="KW-1185">Reference proteome</keyword>
<evidence type="ECO:0000313" key="2">
    <source>
        <dbReference type="Proteomes" id="UP001057402"/>
    </source>
</evidence>
<proteinExistence type="predicted"/>
<dbReference type="Proteomes" id="UP001057402">
    <property type="component" value="Chromosome 10"/>
</dbReference>
<name>A0ACB9MCX2_9MYRT</name>
<dbReference type="EMBL" id="CM042889">
    <property type="protein sequence ID" value="KAI4321416.1"/>
    <property type="molecule type" value="Genomic_DNA"/>
</dbReference>
<gene>
    <name evidence="1" type="ORF">MLD38_034799</name>
</gene>
<comment type="caution">
    <text evidence="1">The sequence shown here is derived from an EMBL/GenBank/DDBJ whole genome shotgun (WGS) entry which is preliminary data.</text>
</comment>
<accession>A0ACB9MCX2</accession>
<reference evidence="2" key="1">
    <citation type="journal article" date="2023" name="Front. Plant Sci.">
        <title>Chromosomal-level genome assembly of Melastoma candidum provides insights into trichome evolution.</title>
        <authorList>
            <person name="Zhong Y."/>
            <person name="Wu W."/>
            <person name="Sun C."/>
            <person name="Zou P."/>
            <person name="Liu Y."/>
            <person name="Dai S."/>
            <person name="Zhou R."/>
        </authorList>
    </citation>
    <scope>NUCLEOTIDE SEQUENCE [LARGE SCALE GENOMIC DNA]</scope>
</reference>